<dbReference type="Proteomes" id="UP000185596">
    <property type="component" value="Unassembled WGS sequence"/>
</dbReference>
<reference evidence="1 2" key="1">
    <citation type="submission" date="2016-12" db="EMBL/GenBank/DDBJ databases">
        <title>The draft genome sequence of Actinophytocola sp. 11-183.</title>
        <authorList>
            <person name="Wang W."/>
            <person name="Yuan L."/>
        </authorList>
    </citation>
    <scope>NUCLEOTIDE SEQUENCE [LARGE SCALE GENOMIC DNA]</scope>
    <source>
        <strain evidence="1 2">11-183</strain>
    </source>
</reference>
<gene>
    <name evidence="1" type="ORF">BU204_10040</name>
</gene>
<dbReference type="SUPFAM" id="SSF51126">
    <property type="entry name" value="Pectin lyase-like"/>
    <property type="match status" value="1"/>
</dbReference>
<dbReference type="InterPro" id="IPR011050">
    <property type="entry name" value="Pectin_lyase_fold/virulence"/>
</dbReference>
<organism evidence="1 2">
    <name type="scientific">Actinophytocola xanthii</name>
    <dbReference type="NCBI Taxonomy" id="1912961"/>
    <lineage>
        <taxon>Bacteria</taxon>
        <taxon>Bacillati</taxon>
        <taxon>Actinomycetota</taxon>
        <taxon>Actinomycetes</taxon>
        <taxon>Pseudonocardiales</taxon>
        <taxon>Pseudonocardiaceae</taxon>
    </lineage>
</organism>
<evidence type="ECO:0000313" key="2">
    <source>
        <dbReference type="Proteomes" id="UP000185596"/>
    </source>
</evidence>
<comment type="caution">
    <text evidence="1">The sequence shown here is derived from an EMBL/GenBank/DDBJ whole genome shotgun (WGS) entry which is preliminary data.</text>
</comment>
<sequence>MLLLTGLVTPPAPNAAEVVEVHDAASLRIALREAGPGDQIRMASGVYNGRFIIEVDGTSGAPITLTGPRNAVIDGGGTASGRVVTLQADHWRLSGFTVTNGQKGIMALGANHTVLERLRVHHIGDEAVHFRDNSSDNVVRDSEISDTGLREPGFGEGVYFGQAVSNWVDGRADRSDRNAAVGNHFGPNVRAEAVDVKEGTTGGQVRGNTFDGTGMTGANYADSWVDLKGNGYLVADNRGTRALRDGFQTGVMLDGWGRGNTFRGNTADVRGPGYGFNIKLVGGDPLGNVVCSNNVVTGAASGVANIARTSC</sequence>
<accession>A0A1Q8CU21</accession>
<name>A0A1Q8CU21_9PSEU</name>
<keyword evidence="2" id="KW-1185">Reference proteome</keyword>
<dbReference type="EMBL" id="MSIE01000014">
    <property type="protein sequence ID" value="OLF17858.1"/>
    <property type="molecule type" value="Genomic_DNA"/>
</dbReference>
<dbReference type="Gene3D" id="2.160.20.10">
    <property type="entry name" value="Single-stranded right-handed beta-helix, Pectin lyase-like"/>
    <property type="match status" value="1"/>
</dbReference>
<proteinExistence type="predicted"/>
<dbReference type="InterPro" id="IPR012334">
    <property type="entry name" value="Pectin_lyas_fold"/>
</dbReference>
<dbReference type="AlphaFoldDB" id="A0A1Q8CU21"/>
<protein>
    <submittedName>
        <fullName evidence="1">Uncharacterized protein</fullName>
    </submittedName>
</protein>
<evidence type="ECO:0000313" key="1">
    <source>
        <dbReference type="EMBL" id="OLF17858.1"/>
    </source>
</evidence>
<dbReference type="STRING" id="1912961.BU204_10040"/>